<proteinExistence type="predicted"/>
<protein>
    <submittedName>
        <fullName evidence="1">Uncharacterized protein</fullName>
    </submittedName>
</protein>
<dbReference type="EMBL" id="GGEC01091054">
    <property type="protein sequence ID" value="MBX71538.1"/>
    <property type="molecule type" value="Transcribed_RNA"/>
</dbReference>
<organism evidence="1">
    <name type="scientific">Rhizophora mucronata</name>
    <name type="common">Asiatic mangrove</name>
    <dbReference type="NCBI Taxonomy" id="61149"/>
    <lineage>
        <taxon>Eukaryota</taxon>
        <taxon>Viridiplantae</taxon>
        <taxon>Streptophyta</taxon>
        <taxon>Embryophyta</taxon>
        <taxon>Tracheophyta</taxon>
        <taxon>Spermatophyta</taxon>
        <taxon>Magnoliopsida</taxon>
        <taxon>eudicotyledons</taxon>
        <taxon>Gunneridae</taxon>
        <taxon>Pentapetalae</taxon>
        <taxon>rosids</taxon>
        <taxon>fabids</taxon>
        <taxon>Malpighiales</taxon>
        <taxon>Rhizophoraceae</taxon>
        <taxon>Rhizophora</taxon>
    </lineage>
</organism>
<evidence type="ECO:0000313" key="1">
    <source>
        <dbReference type="EMBL" id="MBX71538.1"/>
    </source>
</evidence>
<dbReference type="AlphaFoldDB" id="A0A2P2QX45"/>
<sequence>MDLVVLLNRSTCRSTLDTSKPTQMALL</sequence>
<name>A0A2P2QX45_RHIMU</name>
<reference evidence="1" key="1">
    <citation type="submission" date="2018-02" db="EMBL/GenBank/DDBJ databases">
        <title>Rhizophora mucronata_Transcriptome.</title>
        <authorList>
            <person name="Meera S.P."/>
            <person name="Sreeshan A."/>
            <person name="Augustine A."/>
        </authorList>
    </citation>
    <scope>NUCLEOTIDE SEQUENCE</scope>
    <source>
        <tissue evidence="1">Leaf</tissue>
    </source>
</reference>
<accession>A0A2P2QX45</accession>